<protein>
    <submittedName>
        <fullName evidence="1">Uncharacterized protein</fullName>
    </submittedName>
</protein>
<proteinExistence type="predicted"/>
<reference evidence="1" key="2">
    <citation type="journal article" date="2022" name="Res Sq">
        <title>Comparative Genomics Reveals Insights into the Divergent Evolution of Astigmatic Mites and Household Pest Adaptations.</title>
        <authorList>
            <person name="Xiong Q."/>
            <person name="Wan A.T.-Y."/>
            <person name="Liu X.-Y."/>
            <person name="Fung C.S.-H."/>
            <person name="Xiao X."/>
            <person name="Malainual N."/>
            <person name="Hou J."/>
            <person name="Wang L."/>
            <person name="Wang M."/>
            <person name="Yang K."/>
            <person name="Cui Y."/>
            <person name="Leung E."/>
            <person name="Nong W."/>
            <person name="Shin S.-K."/>
            <person name="Au S."/>
            <person name="Jeong K.Y."/>
            <person name="Chew F.T."/>
            <person name="Hui J."/>
            <person name="Leung T.F."/>
            <person name="Tungtrongchitr A."/>
            <person name="Zhong N."/>
            <person name="Liu Z."/>
            <person name="Tsui S."/>
        </authorList>
    </citation>
    <scope>NUCLEOTIDE SEQUENCE</scope>
    <source>
        <strain evidence="1">Derf</strain>
        <tissue evidence="1">Whole organism</tissue>
    </source>
</reference>
<accession>A0A922L6S7</accession>
<evidence type="ECO:0000313" key="1">
    <source>
        <dbReference type="EMBL" id="KAH9511913.1"/>
    </source>
</evidence>
<name>A0A922L6S7_DERFA</name>
<dbReference type="AlphaFoldDB" id="A0A922L6S7"/>
<sequence>MRLRIGLRRRKNPVKKKLTSKDLQVYKSTTTTTTTATTATTATGNFFFRSTIEAIESGKKNSTNETFELMTESNNRL</sequence>
<evidence type="ECO:0000313" key="2">
    <source>
        <dbReference type="Proteomes" id="UP000790347"/>
    </source>
</evidence>
<gene>
    <name evidence="1" type="ORF">DERF_010336</name>
</gene>
<dbReference type="Proteomes" id="UP000790347">
    <property type="component" value="Unassembled WGS sequence"/>
</dbReference>
<reference evidence="1" key="1">
    <citation type="submission" date="2013-05" db="EMBL/GenBank/DDBJ databases">
        <authorList>
            <person name="Yim A.K.Y."/>
            <person name="Chan T.F."/>
            <person name="Ji K.M."/>
            <person name="Liu X.Y."/>
            <person name="Zhou J.W."/>
            <person name="Li R.Q."/>
            <person name="Yang K.Y."/>
            <person name="Li J."/>
            <person name="Li M."/>
            <person name="Law P.T.W."/>
            <person name="Wu Y.L."/>
            <person name="Cai Z.L."/>
            <person name="Qin H."/>
            <person name="Bao Y."/>
            <person name="Leung R.K.K."/>
            <person name="Ng P.K.S."/>
            <person name="Zou J."/>
            <person name="Zhong X.J."/>
            <person name="Ran P.X."/>
            <person name="Zhong N.S."/>
            <person name="Liu Z.G."/>
            <person name="Tsui S.K.W."/>
        </authorList>
    </citation>
    <scope>NUCLEOTIDE SEQUENCE</scope>
    <source>
        <strain evidence="1">Derf</strain>
        <tissue evidence="1">Whole organism</tissue>
    </source>
</reference>
<dbReference type="EMBL" id="ASGP02000004">
    <property type="protein sequence ID" value="KAH9511913.1"/>
    <property type="molecule type" value="Genomic_DNA"/>
</dbReference>
<comment type="caution">
    <text evidence="1">The sequence shown here is derived from an EMBL/GenBank/DDBJ whole genome shotgun (WGS) entry which is preliminary data.</text>
</comment>
<organism evidence="1 2">
    <name type="scientific">Dermatophagoides farinae</name>
    <name type="common">American house dust mite</name>
    <dbReference type="NCBI Taxonomy" id="6954"/>
    <lineage>
        <taxon>Eukaryota</taxon>
        <taxon>Metazoa</taxon>
        <taxon>Ecdysozoa</taxon>
        <taxon>Arthropoda</taxon>
        <taxon>Chelicerata</taxon>
        <taxon>Arachnida</taxon>
        <taxon>Acari</taxon>
        <taxon>Acariformes</taxon>
        <taxon>Sarcoptiformes</taxon>
        <taxon>Astigmata</taxon>
        <taxon>Psoroptidia</taxon>
        <taxon>Analgoidea</taxon>
        <taxon>Pyroglyphidae</taxon>
        <taxon>Dermatophagoidinae</taxon>
        <taxon>Dermatophagoides</taxon>
    </lineage>
</organism>
<keyword evidence="2" id="KW-1185">Reference proteome</keyword>